<evidence type="ECO:0000256" key="9">
    <source>
        <dbReference type="SAM" id="Phobius"/>
    </source>
</evidence>
<dbReference type="PROSITE" id="PS50093">
    <property type="entry name" value="PKD"/>
    <property type="match status" value="2"/>
</dbReference>
<evidence type="ECO:0000313" key="12">
    <source>
        <dbReference type="EMBL" id="RQP22325.1"/>
    </source>
</evidence>
<dbReference type="SUPFAM" id="SSF49299">
    <property type="entry name" value="PKD domain"/>
    <property type="match status" value="2"/>
</dbReference>
<evidence type="ECO:0000256" key="10">
    <source>
        <dbReference type="SAM" id="SignalP"/>
    </source>
</evidence>
<feature type="active site" description="Charge relay system" evidence="5 6">
    <location>
        <position position="453"/>
    </location>
</feature>
<reference evidence="12 13" key="2">
    <citation type="submission" date="2018-12" db="EMBL/GenBank/DDBJ databases">
        <title>Rhizobacter gummiphilus sp. nov., a rubber-degrading bacterium isolated from the soil of a botanical garden in Japan.</title>
        <authorList>
            <person name="Shunsuke S.S."/>
        </authorList>
    </citation>
    <scope>NUCLEOTIDE SEQUENCE [LARGE SCALE GENOMIC DNA]</scope>
    <source>
        <strain evidence="12 13">S-16</strain>
    </source>
</reference>
<keyword evidence="13" id="KW-1185">Reference proteome</keyword>
<dbReference type="CDD" id="cd00146">
    <property type="entry name" value="PKD"/>
    <property type="match status" value="1"/>
</dbReference>
<evidence type="ECO:0000256" key="4">
    <source>
        <dbReference type="ARBA" id="ARBA00022825"/>
    </source>
</evidence>
<evidence type="ECO:0000256" key="7">
    <source>
        <dbReference type="RuleBase" id="RU003355"/>
    </source>
</evidence>
<dbReference type="SMART" id="SM00089">
    <property type="entry name" value="PKD"/>
    <property type="match status" value="2"/>
</dbReference>
<organism evidence="12 13">
    <name type="scientific">Piscinibacter terrae</name>
    <dbReference type="NCBI Taxonomy" id="2496871"/>
    <lineage>
        <taxon>Bacteria</taxon>
        <taxon>Pseudomonadati</taxon>
        <taxon>Pseudomonadota</taxon>
        <taxon>Betaproteobacteria</taxon>
        <taxon>Burkholderiales</taxon>
        <taxon>Sphaerotilaceae</taxon>
        <taxon>Piscinibacter</taxon>
    </lineage>
</organism>
<dbReference type="InterPro" id="IPR013783">
    <property type="entry name" value="Ig-like_fold"/>
</dbReference>
<comment type="caution">
    <text evidence="12">The sequence shown here is derived from an EMBL/GenBank/DDBJ whole genome shotgun (WGS) entry which is preliminary data.</text>
</comment>
<dbReference type="InterPro" id="IPR022398">
    <property type="entry name" value="Peptidase_S8_His-AS"/>
</dbReference>
<dbReference type="Proteomes" id="UP000267464">
    <property type="component" value="Unassembled WGS sequence"/>
</dbReference>
<name>A0A3N7JTM7_9BURK</name>
<feature type="region of interest" description="Disordered" evidence="8">
    <location>
        <begin position="217"/>
        <end position="247"/>
    </location>
</feature>
<dbReference type="PANTHER" id="PTHR43806:SF11">
    <property type="entry name" value="CEREVISIN-RELATED"/>
    <property type="match status" value="1"/>
</dbReference>
<protein>
    <recommendedName>
        <fullName evidence="11">PKD domain-containing protein</fullName>
    </recommendedName>
</protein>
<keyword evidence="9" id="KW-0812">Transmembrane</keyword>
<dbReference type="GO" id="GO:0004252">
    <property type="term" value="F:serine-type endopeptidase activity"/>
    <property type="evidence" value="ECO:0007669"/>
    <property type="project" value="UniProtKB-UniRule"/>
</dbReference>
<dbReference type="AlphaFoldDB" id="A0A3N7JTM7"/>
<dbReference type="InterPro" id="IPR034176">
    <property type="entry name" value="Peptidases_S8_13"/>
</dbReference>
<keyword evidence="10" id="KW-0732">Signal</keyword>
<proteinExistence type="inferred from homology"/>
<evidence type="ECO:0000256" key="3">
    <source>
        <dbReference type="ARBA" id="ARBA00022801"/>
    </source>
</evidence>
<reference evidence="12 13" key="1">
    <citation type="submission" date="2018-08" db="EMBL/GenBank/DDBJ databases">
        <authorList>
            <person name="Khan S.A."/>
            <person name="Jeon C.O."/>
            <person name="Chun B.H."/>
            <person name="Jeong S.E."/>
        </authorList>
    </citation>
    <scope>NUCLEOTIDE SEQUENCE [LARGE SCALE GENOMIC DNA]</scope>
    <source>
        <strain evidence="12 13">S-16</strain>
    </source>
</reference>
<evidence type="ECO:0000256" key="8">
    <source>
        <dbReference type="SAM" id="MobiDB-lite"/>
    </source>
</evidence>
<keyword evidence="9" id="KW-0472">Membrane</keyword>
<dbReference type="Pfam" id="PF22352">
    <property type="entry name" value="K319L-like_PKD"/>
    <property type="match status" value="2"/>
</dbReference>
<evidence type="ECO:0000256" key="5">
    <source>
        <dbReference type="PIRSR" id="PIRSR615500-1"/>
    </source>
</evidence>
<dbReference type="SUPFAM" id="SSF52743">
    <property type="entry name" value="Subtilisin-like"/>
    <property type="match status" value="1"/>
</dbReference>
<dbReference type="InterPro" id="IPR050131">
    <property type="entry name" value="Peptidase_S8_subtilisin-like"/>
</dbReference>
<dbReference type="InterPro" id="IPR015500">
    <property type="entry name" value="Peptidase_S8_subtilisin-rel"/>
</dbReference>
<feature type="chain" id="PRO_5017935195" description="PKD domain-containing protein" evidence="10">
    <location>
        <begin position="29"/>
        <end position="762"/>
    </location>
</feature>
<dbReference type="InterPro" id="IPR023828">
    <property type="entry name" value="Peptidase_S8_Ser-AS"/>
</dbReference>
<gene>
    <name evidence="12" type="ORF">DZC73_21950</name>
</gene>
<dbReference type="PROSITE" id="PS00138">
    <property type="entry name" value="SUBTILASE_SER"/>
    <property type="match status" value="1"/>
</dbReference>
<dbReference type="RefSeq" id="WP_124542538.1">
    <property type="nucleotide sequence ID" value="NZ_QUSW01000007.1"/>
</dbReference>
<evidence type="ECO:0000256" key="2">
    <source>
        <dbReference type="ARBA" id="ARBA00022670"/>
    </source>
</evidence>
<evidence type="ECO:0000256" key="6">
    <source>
        <dbReference type="PROSITE-ProRule" id="PRU01240"/>
    </source>
</evidence>
<dbReference type="Gene3D" id="2.60.40.10">
    <property type="entry name" value="Immunoglobulins"/>
    <property type="match status" value="2"/>
</dbReference>
<keyword evidence="9" id="KW-1133">Transmembrane helix</keyword>
<feature type="transmembrane region" description="Helical" evidence="9">
    <location>
        <begin position="736"/>
        <end position="754"/>
    </location>
</feature>
<keyword evidence="3 6" id="KW-0378">Hydrolase</keyword>
<accession>A0A3N7JTM7</accession>
<sequence>MRHHLSAALAVIGLALAPVALQMPQAQAASAVGATAATQETARVIVQYKTGSSVMRALSARTDVPANQRIPRHAAALSARHGLAMTDGAPVSARSQVVFAKGMSSEKLAALLSKDPDVEFAEPDHKRRIQAVSAPNDPLYPGAQPVTTPTVGQWYLRAPDATIPAGINAIGAWNTTMGTSTVVVAVLDTGVRFEHPDLRGKLLPGYDMIADHGDNLAHANDGNGRDADPSDPGDWVTETEANDPSGTFYQCTTPDSSGHYPAENSSWHGTQVAGIIGAATNNSIGMASVGRNVMVLPVRVLGKCEGYDSDIQAGMQWAAGISVPGVPDNTTPAKVINMSLGGGTGCTGAYQSVVDQVLARGVTIVASAGNEGLAVAAPAGCSGVVAVAGVRQLGTKVGYSSLGPEVALSAPAGNCVNDTGACLYPLATTVNTGTTTPRFSTYSDSFNTSLGTSFSSPLVAGTAALMLSVNPALTPAQVRSELRSSARAFPTTSTTPGVTQCQAPSATPQNSECICTTSTCGAGLLDASAAVAAAVAARGTAAPTVTLQSTADETMAGTNVTLDGSGTQAPTGRTVAAYAWAISGTGATLSGPLTGSSVTLVPTAAGTVTVTLTVTDSIGASSTASKNITIAAGPTALFSASASSTTAGTAVSLDATASTAAGGRTITSYQWSLVAGSAAATLSPTTGSSVTVTPTASGTVTVQLTVTDSGGATASTTSSITVSGGSSGGGGGGGGGALGLGWLVALAAAVVGVARTRRQSAQ</sequence>
<dbReference type="PROSITE" id="PS51892">
    <property type="entry name" value="SUBTILASE"/>
    <property type="match status" value="1"/>
</dbReference>
<keyword evidence="4 6" id="KW-0720">Serine protease</keyword>
<feature type="signal peptide" evidence="10">
    <location>
        <begin position="1"/>
        <end position="28"/>
    </location>
</feature>
<dbReference type="PRINTS" id="PR00723">
    <property type="entry name" value="SUBTILISIN"/>
</dbReference>
<dbReference type="PANTHER" id="PTHR43806">
    <property type="entry name" value="PEPTIDASE S8"/>
    <property type="match status" value="1"/>
</dbReference>
<feature type="domain" description="PKD" evidence="11">
    <location>
        <begin position="543"/>
        <end position="630"/>
    </location>
</feature>
<feature type="domain" description="PKD" evidence="11">
    <location>
        <begin position="634"/>
        <end position="727"/>
    </location>
</feature>
<dbReference type="InterPro" id="IPR036852">
    <property type="entry name" value="Peptidase_S8/S53_dom_sf"/>
</dbReference>
<evidence type="ECO:0000256" key="1">
    <source>
        <dbReference type="ARBA" id="ARBA00011073"/>
    </source>
</evidence>
<dbReference type="EMBL" id="QUSW01000007">
    <property type="protein sequence ID" value="RQP22325.1"/>
    <property type="molecule type" value="Genomic_DNA"/>
</dbReference>
<evidence type="ECO:0000259" key="11">
    <source>
        <dbReference type="PROSITE" id="PS50093"/>
    </source>
</evidence>
<dbReference type="CDD" id="cd07496">
    <property type="entry name" value="Peptidases_S8_13"/>
    <property type="match status" value="1"/>
</dbReference>
<keyword evidence="2 6" id="KW-0645">Protease</keyword>
<feature type="active site" description="Charge relay system" evidence="5 6">
    <location>
        <position position="188"/>
    </location>
</feature>
<dbReference type="PROSITE" id="PS00136">
    <property type="entry name" value="SUBTILASE_ASP"/>
    <property type="match status" value="1"/>
</dbReference>
<dbReference type="InterPro" id="IPR035986">
    <property type="entry name" value="PKD_dom_sf"/>
</dbReference>
<dbReference type="PROSITE" id="PS00137">
    <property type="entry name" value="SUBTILASE_HIS"/>
    <property type="match status" value="1"/>
</dbReference>
<dbReference type="InterPro" id="IPR000601">
    <property type="entry name" value="PKD_dom"/>
</dbReference>
<dbReference type="Pfam" id="PF00082">
    <property type="entry name" value="Peptidase_S8"/>
    <property type="match status" value="1"/>
</dbReference>
<dbReference type="InterPro" id="IPR022409">
    <property type="entry name" value="PKD/Chitinase_dom"/>
</dbReference>
<dbReference type="InterPro" id="IPR023827">
    <property type="entry name" value="Peptidase_S8_Asp-AS"/>
</dbReference>
<comment type="similarity">
    <text evidence="1 6 7">Belongs to the peptidase S8 family.</text>
</comment>
<dbReference type="OrthoDB" id="9790784at2"/>
<dbReference type="InterPro" id="IPR000209">
    <property type="entry name" value="Peptidase_S8/S53_dom"/>
</dbReference>
<feature type="active site" description="Charge relay system" evidence="5 6">
    <location>
        <position position="268"/>
    </location>
</feature>
<dbReference type="Gene3D" id="3.40.50.200">
    <property type="entry name" value="Peptidase S8/S53 domain"/>
    <property type="match status" value="1"/>
</dbReference>
<dbReference type="GO" id="GO:0006508">
    <property type="term" value="P:proteolysis"/>
    <property type="evidence" value="ECO:0007669"/>
    <property type="project" value="UniProtKB-KW"/>
</dbReference>
<evidence type="ECO:0000313" key="13">
    <source>
        <dbReference type="Proteomes" id="UP000267464"/>
    </source>
</evidence>